<dbReference type="Gene3D" id="1.10.287.130">
    <property type="match status" value="1"/>
</dbReference>
<dbReference type="SUPFAM" id="SSF47384">
    <property type="entry name" value="Homodimeric domain of signal transducing histidine kinase"/>
    <property type="match status" value="1"/>
</dbReference>
<dbReference type="PROSITE" id="PS50109">
    <property type="entry name" value="HIS_KIN"/>
    <property type="match status" value="1"/>
</dbReference>
<dbReference type="Gene3D" id="3.40.50.2300">
    <property type="match status" value="1"/>
</dbReference>
<dbReference type="InterPro" id="IPR004358">
    <property type="entry name" value="Sig_transdc_His_kin-like_C"/>
</dbReference>
<dbReference type="Pfam" id="PF00072">
    <property type="entry name" value="Response_reg"/>
    <property type="match status" value="1"/>
</dbReference>
<feature type="domain" description="Histidine kinase" evidence="7">
    <location>
        <begin position="207"/>
        <end position="417"/>
    </location>
</feature>
<evidence type="ECO:0000313" key="10">
    <source>
        <dbReference type="Proteomes" id="UP000319449"/>
    </source>
</evidence>
<evidence type="ECO:0000256" key="2">
    <source>
        <dbReference type="ARBA" id="ARBA00012438"/>
    </source>
</evidence>
<dbReference type="PROSITE" id="PS50110">
    <property type="entry name" value="RESPONSE_REGULATORY"/>
    <property type="match status" value="1"/>
</dbReference>
<reference evidence="9 10" key="1">
    <citation type="submission" date="2019-07" db="EMBL/GenBank/DDBJ databases">
        <title>Genomic Encyclopedia of Archaeal and Bacterial Type Strains, Phase II (KMG-II): from individual species to whole genera.</title>
        <authorList>
            <person name="Goeker M."/>
        </authorList>
    </citation>
    <scope>NUCLEOTIDE SEQUENCE [LARGE SCALE GENOMIC DNA]</scope>
    <source>
        <strain evidence="9 10">ATCC BAA-1139</strain>
    </source>
</reference>
<proteinExistence type="predicted"/>
<dbReference type="GO" id="GO:0007234">
    <property type="term" value="P:osmosensory signaling via phosphorelay pathway"/>
    <property type="evidence" value="ECO:0007669"/>
    <property type="project" value="TreeGrafter"/>
</dbReference>
<keyword evidence="5" id="KW-0418">Kinase</keyword>
<dbReference type="PRINTS" id="PR00344">
    <property type="entry name" value="BCTRLSENSOR"/>
</dbReference>
<dbReference type="InterPro" id="IPR011006">
    <property type="entry name" value="CheY-like_superfamily"/>
</dbReference>
<evidence type="ECO:0000259" key="7">
    <source>
        <dbReference type="PROSITE" id="PS50109"/>
    </source>
</evidence>
<evidence type="ECO:0000256" key="4">
    <source>
        <dbReference type="ARBA" id="ARBA00022679"/>
    </source>
</evidence>
<dbReference type="Gene3D" id="3.30.565.10">
    <property type="entry name" value="Histidine kinase-like ATPase, C-terminal domain"/>
    <property type="match status" value="1"/>
</dbReference>
<dbReference type="InterPro" id="IPR003594">
    <property type="entry name" value="HATPase_dom"/>
</dbReference>
<keyword evidence="3" id="KW-0597">Phosphoprotein</keyword>
<dbReference type="PANTHER" id="PTHR42878">
    <property type="entry name" value="TWO-COMPONENT HISTIDINE KINASE"/>
    <property type="match status" value="1"/>
</dbReference>
<dbReference type="EMBL" id="VLLN01000014">
    <property type="protein sequence ID" value="TWJ18804.1"/>
    <property type="molecule type" value="Genomic_DNA"/>
</dbReference>
<dbReference type="SUPFAM" id="SSF55874">
    <property type="entry name" value="ATPase domain of HSP90 chaperone/DNA topoisomerase II/histidine kinase"/>
    <property type="match status" value="1"/>
</dbReference>
<comment type="caution">
    <text evidence="9">The sequence shown here is derived from an EMBL/GenBank/DDBJ whole genome shotgun (WGS) entry which is preliminary data.</text>
</comment>
<keyword evidence="10" id="KW-1185">Reference proteome</keyword>
<dbReference type="AlphaFoldDB" id="A0A562VM12"/>
<evidence type="ECO:0000259" key="8">
    <source>
        <dbReference type="PROSITE" id="PS50110"/>
    </source>
</evidence>
<name>A0A562VM12_9BACT</name>
<dbReference type="EC" id="2.7.13.3" evidence="2"/>
<dbReference type="SUPFAM" id="SSF52172">
    <property type="entry name" value="CheY-like"/>
    <property type="match status" value="1"/>
</dbReference>
<dbReference type="PANTHER" id="PTHR42878:SF15">
    <property type="entry name" value="BACTERIOPHYTOCHROME"/>
    <property type="match status" value="1"/>
</dbReference>
<dbReference type="GO" id="GO:0000155">
    <property type="term" value="F:phosphorelay sensor kinase activity"/>
    <property type="evidence" value="ECO:0007669"/>
    <property type="project" value="InterPro"/>
</dbReference>
<evidence type="ECO:0000313" key="9">
    <source>
        <dbReference type="EMBL" id="TWJ18804.1"/>
    </source>
</evidence>
<dbReference type="SMART" id="SM00448">
    <property type="entry name" value="REC"/>
    <property type="match status" value="1"/>
</dbReference>
<evidence type="ECO:0000256" key="6">
    <source>
        <dbReference type="PROSITE-ProRule" id="PRU00169"/>
    </source>
</evidence>
<evidence type="ECO:0000256" key="5">
    <source>
        <dbReference type="ARBA" id="ARBA00022777"/>
    </source>
</evidence>
<dbReference type="InterPro" id="IPR036890">
    <property type="entry name" value="HATPase_C_sf"/>
</dbReference>
<dbReference type="InterPro" id="IPR050351">
    <property type="entry name" value="BphY/WalK/GraS-like"/>
</dbReference>
<dbReference type="InterPro" id="IPR003661">
    <property type="entry name" value="HisK_dim/P_dom"/>
</dbReference>
<dbReference type="GO" id="GO:0030295">
    <property type="term" value="F:protein kinase activator activity"/>
    <property type="evidence" value="ECO:0007669"/>
    <property type="project" value="TreeGrafter"/>
</dbReference>
<dbReference type="InterPro" id="IPR005467">
    <property type="entry name" value="His_kinase_dom"/>
</dbReference>
<dbReference type="SMART" id="SM00388">
    <property type="entry name" value="HisKA"/>
    <property type="match status" value="1"/>
</dbReference>
<evidence type="ECO:0000256" key="3">
    <source>
        <dbReference type="ARBA" id="ARBA00022553"/>
    </source>
</evidence>
<dbReference type="Pfam" id="PF00512">
    <property type="entry name" value="HisKA"/>
    <property type="match status" value="1"/>
</dbReference>
<dbReference type="SMART" id="SM00387">
    <property type="entry name" value="HATPase_c"/>
    <property type="match status" value="1"/>
</dbReference>
<organism evidence="9 10">
    <name type="scientific">Geobacter argillaceus</name>
    <dbReference type="NCBI Taxonomy" id="345631"/>
    <lineage>
        <taxon>Bacteria</taxon>
        <taxon>Pseudomonadati</taxon>
        <taxon>Thermodesulfobacteriota</taxon>
        <taxon>Desulfuromonadia</taxon>
        <taxon>Geobacterales</taxon>
        <taxon>Geobacteraceae</taxon>
        <taxon>Geobacter</taxon>
    </lineage>
</organism>
<dbReference type="InterPro" id="IPR036097">
    <property type="entry name" value="HisK_dim/P_sf"/>
</dbReference>
<gene>
    <name evidence="9" type="ORF">JN12_02440</name>
</gene>
<dbReference type="OrthoDB" id="5524356at2"/>
<comment type="catalytic activity">
    <reaction evidence="1">
        <text>ATP + protein L-histidine = ADP + protein N-phospho-L-histidine.</text>
        <dbReference type="EC" id="2.7.13.3"/>
    </reaction>
</comment>
<accession>A0A562VM12</accession>
<comment type="caution">
    <text evidence="6">Lacks conserved residue(s) required for the propagation of feature annotation.</text>
</comment>
<dbReference type="Pfam" id="PF02518">
    <property type="entry name" value="HATPase_c"/>
    <property type="match status" value="1"/>
</dbReference>
<dbReference type="Proteomes" id="UP000319449">
    <property type="component" value="Unassembled WGS sequence"/>
</dbReference>
<evidence type="ECO:0000256" key="1">
    <source>
        <dbReference type="ARBA" id="ARBA00000085"/>
    </source>
</evidence>
<dbReference type="FunFam" id="3.30.565.10:FF:000006">
    <property type="entry name" value="Sensor histidine kinase WalK"/>
    <property type="match status" value="1"/>
</dbReference>
<dbReference type="GO" id="GO:0000156">
    <property type="term" value="F:phosphorelay response regulator activity"/>
    <property type="evidence" value="ECO:0007669"/>
    <property type="project" value="TreeGrafter"/>
</dbReference>
<keyword evidence="4" id="KW-0808">Transferase</keyword>
<dbReference type="CDD" id="cd00082">
    <property type="entry name" value="HisKA"/>
    <property type="match status" value="1"/>
</dbReference>
<protein>
    <recommendedName>
        <fullName evidence="2">histidine kinase</fullName>
        <ecNumber evidence="2">2.7.13.3</ecNumber>
    </recommendedName>
</protein>
<dbReference type="RefSeq" id="WP_145023125.1">
    <property type="nucleotide sequence ID" value="NZ_VLLN01000014.1"/>
</dbReference>
<dbReference type="InterPro" id="IPR001789">
    <property type="entry name" value="Sig_transdc_resp-reg_receiver"/>
</dbReference>
<feature type="domain" description="Response regulatory" evidence="8">
    <location>
        <begin position="11"/>
        <end position="125"/>
    </location>
</feature>
<sequence>MSGTEIRHTYTVLYLENDPFVFARVAKLLSGWGFILHVAENGREGLRLFEEVKPDIVITEIKLPHLNGLQVARHVKERTPRTQVVITSVLMEPEYLLEAINIGVTAYLPKQVDPAALAEALEKCARMIAVHDASATSVPVVSNETPEQLSLLPDESLHIDGSRSYENPDSPKMKDLVSLNADLEFRLIRRSALLDAARKELDDLCDAISHDINGPLSRLQGFSQLLIDEHGKALGTEGELCLERIVDAGRELKKILDGLMDLAQLSSKGVVSRQVDLSSIAMSIVNELRAQAPERRVNIFITPGLSVIGDEELLRKALGNLLDNAWKFTAGNEDARIEFGCAAGNGKTVYFVRDNGAGFDMHYASKLFRPFQRVHDRDTYPGNGLGLAAVERIIRRHGGRIWFDAEQGRGATFYFTL</sequence>